<evidence type="ECO:0000256" key="1">
    <source>
        <dbReference type="ARBA" id="ARBA00004123"/>
    </source>
</evidence>
<dbReference type="InterPro" id="IPR036549">
    <property type="entry name" value="CX6/COA6-like_sf"/>
</dbReference>
<name>A0A5N6K7K5_MONLA</name>
<dbReference type="InterPro" id="IPR048281">
    <property type="entry name" value="COA6_fun"/>
</dbReference>
<evidence type="ECO:0000256" key="4">
    <source>
        <dbReference type="ARBA" id="ARBA00006425"/>
    </source>
</evidence>
<dbReference type="AlphaFoldDB" id="A0A5N6K7K5"/>
<evidence type="ECO:0000313" key="11">
    <source>
        <dbReference type="Proteomes" id="UP000326757"/>
    </source>
</evidence>
<dbReference type="Gene3D" id="1.10.10.140">
    <property type="entry name" value="Cytochrome c oxidase, subunit VIb"/>
    <property type="match status" value="1"/>
</dbReference>
<keyword evidence="11" id="KW-1185">Reference proteome</keyword>
<comment type="caution">
    <text evidence="10">The sequence shown here is derived from an EMBL/GenBank/DDBJ whole genome shotgun (WGS) entry which is preliminary data.</text>
</comment>
<reference evidence="10 11" key="1">
    <citation type="submission" date="2019-06" db="EMBL/GenBank/DDBJ databases">
        <title>Genome Sequence of the Brown Rot Fungal Pathogen Monilinia laxa.</title>
        <authorList>
            <person name="De Miccolis Angelini R.M."/>
            <person name="Landi L."/>
            <person name="Abate D."/>
            <person name="Pollastro S."/>
            <person name="Romanazzi G."/>
            <person name="Faretra F."/>
        </authorList>
    </citation>
    <scope>NUCLEOTIDE SEQUENCE [LARGE SCALE GENOMIC DNA]</scope>
    <source>
        <strain evidence="10 11">Mlax316</strain>
    </source>
</reference>
<gene>
    <name evidence="10" type="ORF">EYC80_000933</name>
</gene>
<evidence type="ECO:0000256" key="6">
    <source>
        <dbReference type="ARBA" id="ARBA00023128"/>
    </source>
</evidence>
<dbReference type="EMBL" id="VIGI01000006">
    <property type="protein sequence ID" value="KAB8298758.1"/>
    <property type="molecule type" value="Genomic_DNA"/>
</dbReference>
<protein>
    <recommendedName>
        <fullName evidence="12">Cytochrome c oxidase assembly factor 6</fullName>
    </recommendedName>
</protein>
<evidence type="ECO:0000256" key="9">
    <source>
        <dbReference type="SAM" id="MobiDB-lite"/>
    </source>
</evidence>
<feature type="region of interest" description="Disordered" evidence="9">
    <location>
        <begin position="1"/>
        <end position="30"/>
    </location>
</feature>
<keyword evidence="6" id="KW-0496">Mitochondrion</keyword>
<dbReference type="GO" id="GO:0005758">
    <property type="term" value="C:mitochondrial intermembrane space"/>
    <property type="evidence" value="ECO:0007669"/>
    <property type="project" value="UniProtKB-SubCell"/>
</dbReference>
<dbReference type="OrthoDB" id="5545577at2759"/>
<evidence type="ECO:0000256" key="3">
    <source>
        <dbReference type="ARBA" id="ARBA00004569"/>
    </source>
</evidence>
<dbReference type="GO" id="GO:0033617">
    <property type="term" value="P:mitochondrial respiratory chain complex IV assembly"/>
    <property type="evidence" value="ECO:0007669"/>
    <property type="project" value="TreeGrafter"/>
</dbReference>
<evidence type="ECO:0008006" key="12">
    <source>
        <dbReference type="Google" id="ProtNLM"/>
    </source>
</evidence>
<keyword evidence="5" id="KW-0963">Cytoplasm</keyword>
<dbReference type="PANTHER" id="PTHR47677">
    <property type="entry name" value="CYTOCHROME C OXIDASE ASSEMBLY FACTOR 6"/>
    <property type="match status" value="1"/>
</dbReference>
<keyword evidence="8" id="KW-0539">Nucleus</keyword>
<organism evidence="10 11">
    <name type="scientific">Monilinia laxa</name>
    <name type="common">Brown rot fungus</name>
    <name type="synonym">Sclerotinia laxa</name>
    <dbReference type="NCBI Taxonomy" id="61186"/>
    <lineage>
        <taxon>Eukaryota</taxon>
        <taxon>Fungi</taxon>
        <taxon>Dikarya</taxon>
        <taxon>Ascomycota</taxon>
        <taxon>Pezizomycotina</taxon>
        <taxon>Leotiomycetes</taxon>
        <taxon>Helotiales</taxon>
        <taxon>Sclerotiniaceae</taxon>
        <taxon>Monilinia</taxon>
    </lineage>
</organism>
<dbReference type="SUPFAM" id="SSF47694">
    <property type="entry name" value="Cytochrome c oxidase subunit h"/>
    <property type="match status" value="1"/>
</dbReference>
<comment type="subcellular location">
    <subcellularLocation>
        <location evidence="2">Cytoplasm</location>
    </subcellularLocation>
    <subcellularLocation>
        <location evidence="3">Mitochondrion intermembrane space</location>
    </subcellularLocation>
    <subcellularLocation>
        <location evidence="1">Nucleus</location>
    </subcellularLocation>
</comment>
<evidence type="ECO:0000313" key="10">
    <source>
        <dbReference type="EMBL" id="KAB8298758.1"/>
    </source>
</evidence>
<dbReference type="GO" id="GO:0005634">
    <property type="term" value="C:nucleus"/>
    <property type="evidence" value="ECO:0007669"/>
    <property type="project" value="UniProtKB-SubCell"/>
</dbReference>
<evidence type="ECO:0000256" key="8">
    <source>
        <dbReference type="ARBA" id="ARBA00023242"/>
    </source>
</evidence>
<keyword evidence="7" id="KW-1015">Disulfide bond</keyword>
<evidence type="ECO:0000256" key="5">
    <source>
        <dbReference type="ARBA" id="ARBA00022490"/>
    </source>
</evidence>
<dbReference type="InterPro" id="IPR048280">
    <property type="entry name" value="COX6B-like"/>
</dbReference>
<evidence type="ECO:0000256" key="7">
    <source>
        <dbReference type="ARBA" id="ARBA00023157"/>
    </source>
</evidence>
<evidence type="ECO:0000256" key="2">
    <source>
        <dbReference type="ARBA" id="ARBA00004496"/>
    </source>
</evidence>
<dbReference type="PANTHER" id="PTHR47677:SF1">
    <property type="entry name" value="CYTOCHROME C OXIDASE ASSEMBLY FACTOR 6"/>
    <property type="match status" value="1"/>
</dbReference>
<comment type="similarity">
    <text evidence="4">Belongs to the cytochrome c oxidase subunit 6B family.</text>
</comment>
<feature type="compositionally biased region" description="Polar residues" evidence="9">
    <location>
        <begin position="15"/>
        <end position="29"/>
    </location>
</feature>
<dbReference type="FunFam" id="1.10.10.140:FF:000003">
    <property type="entry name" value="Cytochrome c oxidase assembly factor 6"/>
    <property type="match status" value="1"/>
</dbReference>
<proteinExistence type="inferred from homology"/>
<dbReference type="Pfam" id="PF02297">
    <property type="entry name" value="COX6B"/>
    <property type="match status" value="1"/>
</dbReference>
<sequence length="175" mass="19045">MQNASALTRSGDVANINQSTGRKPRNSSPALAARLMGETQQGGAISRNSKPHLFIMGLFGSSQASLPPPKISADGAPIAPDRSQRSKCWEARDAYFRCLDKDGIIDSITENDKAERSCGTEARGFEKNCATSWVQYFKKRRVMEYQRDQTLRKLKAEGAQEMPGVIGAGAPGQKP</sequence>
<dbReference type="Proteomes" id="UP000326757">
    <property type="component" value="Unassembled WGS sequence"/>
</dbReference>
<accession>A0A5N6K7K5</accession>